<dbReference type="AlphaFoldDB" id="A0A0L0F9S6"/>
<feature type="region of interest" description="Disordered" evidence="1">
    <location>
        <begin position="323"/>
        <end position="360"/>
    </location>
</feature>
<evidence type="ECO:0000313" key="2">
    <source>
        <dbReference type="EMBL" id="KNC72868.1"/>
    </source>
</evidence>
<feature type="non-terminal residue" evidence="2">
    <location>
        <position position="360"/>
    </location>
</feature>
<feature type="region of interest" description="Disordered" evidence="1">
    <location>
        <begin position="176"/>
        <end position="214"/>
    </location>
</feature>
<feature type="compositionally biased region" description="Basic and acidic residues" evidence="1">
    <location>
        <begin position="253"/>
        <end position="274"/>
    </location>
</feature>
<feature type="compositionally biased region" description="Acidic residues" evidence="1">
    <location>
        <begin position="327"/>
        <end position="354"/>
    </location>
</feature>
<accession>A0A0L0F9S6</accession>
<feature type="compositionally biased region" description="Polar residues" evidence="1">
    <location>
        <begin position="32"/>
        <end position="48"/>
    </location>
</feature>
<proteinExistence type="predicted"/>
<reference evidence="2 3" key="1">
    <citation type="submission" date="2011-02" db="EMBL/GenBank/DDBJ databases">
        <title>The Genome Sequence of Sphaeroforma arctica JP610.</title>
        <authorList>
            <consortium name="The Broad Institute Genome Sequencing Platform"/>
            <person name="Russ C."/>
            <person name="Cuomo C."/>
            <person name="Young S.K."/>
            <person name="Zeng Q."/>
            <person name="Gargeya S."/>
            <person name="Alvarado L."/>
            <person name="Berlin A."/>
            <person name="Chapman S.B."/>
            <person name="Chen Z."/>
            <person name="Freedman E."/>
            <person name="Gellesch M."/>
            <person name="Goldberg J."/>
            <person name="Griggs A."/>
            <person name="Gujja S."/>
            <person name="Heilman E."/>
            <person name="Heiman D."/>
            <person name="Howarth C."/>
            <person name="Mehta T."/>
            <person name="Neiman D."/>
            <person name="Pearson M."/>
            <person name="Roberts A."/>
            <person name="Saif S."/>
            <person name="Shea T."/>
            <person name="Shenoy N."/>
            <person name="Sisk P."/>
            <person name="Stolte C."/>
            <person name="Sykes S."/>
            <person name="White J."/>
            <person name="Yandava C."/>
            <person name="Burger G."/>
            <person name="Gray M.W."/>
            <person name="Holland P.W.H."/>
            <person name="King N."/>
            <person name="Lang F.B.F."/>
            <person name="Roger A.J."/>
            <person name="Ruiz-Trillo I."/>
            <person name="Haas B."/>
            <person name="Nusbaum C."/>
            <person name="Birren B."/>
        </authorList>
    </citation>
    <scope>NUCLEOTIDE SEQUENCE [LARGE SCALE GENOMIC DNA]</scope>
    <source>
        <strain evidence="2 3">JP610</strain>
    </source>
</reference>
<feature type="region of interest" description="Disordered" evidence="1">
    <location>
        <begin position="253"/>
        <end position="310"/>
    </location>
</feature>
<evidence type="ECO:0000256" key="1">
    <source>
        <dbReference type="SAM" id="MobiDB-lite"/>
    </source>
</evidence>
<dbReference type="GeneID" id="25915076"/>
<feature type="compositionally biased region" description="Basic and acidic residues" evidence="1">
    <location>
        <begin position="282"/>
        <end position="298"/>
    </location>
</feature>
<feature type="non-terminal residue" evidence="2">
    <location>
        <position position="1"/>
    </location>
</feature>
<dbReference type="Proteomes" id="UP000054560">
    <property type="component" value="Unassembled WGS sequence"/>
</dbReference>
<evidence type="ECO:0000313" key="3">
    <source>
        <dbReference type="Proteomes" id="UP000054560"/>
    </source>
</evidence>
<keyword evidence="3" id="KW-1185">Reference proteome</keyword>
<gene>
    <name evidence="2" type="ORF">SARC_14572</name>
</gene>
<feature type="region of interest" description="Disordered" evidence="1">
    <location>
        <begin position="1"/>
        <end position="147"/>
    </location>
</feature>
<name>A0A0L0F9S6_9EUKA</name>
<dbReference type="EMBL" id="KQ246397">
    <property type="protein sequence ID" value="KNC72868.1"/>
    <property type="molecule type" value="Genomic_DNA"/>
</dbReference>
<protein>
    <submittedName>
        <fullName evidence="2">Uncharacterized protein</fullName>
    </submittedName>
</protein>
<dbReference type="RefSeq" id="XP_014146770.1">
    <property type="nucleotide sequence ID" value="XM_014291295.1"/>
</dbReference>
<feature type="compositionally biased region" description="Low complexity" evidence="1">
    <location>
        <begin position="96"/>
        <end position="115"/>
    </location>
</feature>
<sequence>RVSECRDDPPPLANSISLEESSKNIGVDSKNRSSVSSTTNDSTATQVPALTPERTQAESDACGSNEGSRGALKTGILSSGSSGLTPASLGRKRGMSLESGRLSSGSGGVRARVSMNQDVTVSTDGGGAGNASGTGNSVQRLQTGDTHTPTTHTYSAEEMYEDFSDTKVVGTVRVRAQSATERNSPRHLTFRMPNKRCPDGSVGRNGAETTTDKSVGVGGSVGVGKNVGDSCLVSVSTEAALDQIRACMQMRHQNETQDKDGPTYRGKGNRDTGGMRRRRKRDRLEGGERGVIGGEDKACGSSSTQTAGRKDKGLWACIIQGLSGTDCEPDSETSSDTDLETDMEGDGDVNEGGEEYGTTK</sequence>
<organism evidence="2 3">
    <name type="scientific">Sphaeroforma arctica JP610</name>
    <dbReference type="NCBI Taxonomy" id="667725"/>
    <lineage>
        <taxon>Eukaryota</taxon>
        <taxon>Ichthyosporea</taxon>
        <taxon>Ichthyophonida</taxon>
        <taxon>Sphaeroforma</taxon>
    </lineage>
</organism>